<comment type="caution">
    <text evidence="18">The sequence shown here is derived from an EMBL/GenBank/DDBJ whole genome shotgun (WGS) entry which is preliminary data.</text>
</comment>
<feature type="region of interest" description="Disordered" evidence="16">
    <location>
        <begin position="348"/>
        <end position="369"/>
    </location>
</feature>
<dbReference type="GO" id="GO:0003724">
    <property type="term" value="F:RNA helicase activity"/>
    <property type="evidence" value="ECO:0007669"/>
    <property type="project" value="InterPro"/>
</dbReference>
<keyword evidence="5" id="KW-0235">DNA replication</keyword>
<organism evidence="18 19">
    <name type="scientific">Araneus ventricosus</name>
    <name type="common">Orbweaver spider</name>
    <name type="synonym">Epeira ventricosa</name>
    <dbReference type="NCBI Taxonomy" id="182803"/>
    <lineage>
        <taxon>Eukaryota</taxon>
        <taxon>Metazoa</taxon>
        <taxon>Ecdysozoa</taxon>
        <taxon>Arthropoda</taxon>
        <taxon>Chelicerata</taxon>
        <taxon>Arachnida</taxon>
        <taxon>Araneae</taxon>
        <taxon>Araneomorphae</taxon>
        <taxon>Entelegynae</taxon>
        <taxon>Araneoidea</taxon>
        <taxon>Araneidae</taxon>
        <taxon>Araneus</taxon>
    </lineage>
</organism>
<dbReference type="GO" id="GO:0000166">
    <property type="term" value="F:nucleotide binding"/>
    <property type="evidence" value="ECO:0007669"/>
    <property type="project" value="UniProtKB-KW"/>
</dbReference>
<evidence type="ECO:0000256" key="12">
    <source>
        <dbReference type="ARBA" id="ARBA00023125"/>
    </source>
</evidence>
<keyword evidence="9" id="KW-0255">Endonuclease</keyword>
<protein>
    <recommendedName>
        <fullName evidence="14">ATP-dependent helicase Rep</fullName>
    </recommendedName>
    <alternativeName>
        <fullName evidence="15">RepP</fullName>
    </alternativeName>
</protein>
<dbReference type="GO" id="GO:0006260">
    <property type="term" value="P:DNA replication"/>
    <property type="evidence" value="ECO:0007669"/>
    <property type="project" value="UniProtKB-KW"/>
</dbReference>
<evidence type="ECO:0000256" key="11">
    <source>
        <dbReference type="ARBA" id="ARBA00023124"/>
    </source>
</evidence>
<dbReference type="GO" id="GO:0004519">
    <property type="term" value="F:endonuclease activity"/>
    <property type="evidence" value="ECO:0007669"/>
    <property type="project" value="UniProtKB-KW"/>
</dbReference>
<keyword evidence="4" id="KW-0548">Nucleotidyltransferase</keyword>
<dbReference type="OrthoDB" id="5863943at2759"/>
<comment type="cofactor">
    <cofactor evidence="1">
        <name>Mn(2+)</name>
        <dbReference type="ChEBI" id="CHEBI:29035"/>
    </cofactor>
</comment>
<dbReference type="InterPro" id="IPR000605">
    <property type="entry name" value="Helicase_SF3_ssDNA/RNA_vir"/>
</dbReference>
<name>A0A4Y2E789_ARAVE</name>
<accession>A0A4Y2E789</accession>
<evidence type="ECO:0000256" key="10">
    <source>
        <dbReference type="ARBA" id="ARBA00022801"/>
    </source>
</evidence>
<reference evidence="18 19" key="1">
    <citation type="journal article" date="2019" name="Sci. Rep.">
        <title>Orb-weaving spider Araneus ventricosus genome elucidates the spidroin gene catalogue.</title>
        <authorList>
            <person name="Kono N."/>
            <person name="Nakamura H."/>
            <person name="Ohtoshi R."/>
            <person name="Moran D.A.P."/>
            <person name="Shinohara A."/>
            <person name="Yoshida Y."/>
            <person name="Fujiwara M."/>
            <person name="Mori M."/>
            <person name="Tomita M."/>
            <person name="Arakawa K."/>
        </authorList>
    </citation>
    <scope>NUCLEOTIDE SEQUENCE [LARGE SCALE GENOMIC DNA]</scope>
</reference>
<evidence type="ECO:0000256" key="13">
    <source>
        <dbReference type="ARBA" id="ARBA00023268"/>
    </source>
</evidence>
<keyword evidence="7" id="KW-0479">Metal-binding</keyword>
<feature type="compositionally biased region" description="Polar residues" evidence="16">
    <location>
        <begin position="348"/>
        <end position="359"/>
    </location>
</feature>
<dbReference type="Proteomes" id="UP000499080">
    <property type="component" value="Unassembled WGS sequence"/>
</dbReference>
<keyword evidence="19" id="KW-1185">Reference proteome</keyword>
<evidence type="ECO:0000256" key="16">
    <source>
        <dbReference type="SAM" id="MobiDB-lite"/>
    </source>
</evidence>
<sequence length="369" mass="41954">MSRCHGWCFTTFKTEPEPVFDERVFSYLVFGRETCPTSGRRHLQGFVWFVDRKRFASAKKIFPDCHLEASKGSPQQAADYCKKDGDFQEYGRLPDSQHKSNAFAAVLAAAEEDVDAIKRDYPGLYLRYKKNILSSVAFRTRELENSCGVWICGPPRCGKDAGVRRLGDVYSKPLNKWWDGYRDEEFVLVSDIEPSHSAWLGYYLKIWSDRYPFQAEIKGASILIRPVKIFCTSNFRLEEVFSGQILDALQARFNIFDRYDNTVKRRQESAPNWSVFDQLLKEEDGLAEMTFTENVPVPSTAVINVPVPSTAVINVPVPSTAVVNVPVPSTAVINVPVLSTSEEYIPATSMNDSYSSSEQFQKKKKTRRN</sequence>
<dbReference type="GO" id="GO:0016787">
    <property type="term" value="F:hydrolase activity"/>
    <property type="evidence" value="ECO:0007669"/>
    <property type="project" value="UniProtKB-KW"/>
</dbReference>
<dbReference type="GO" id="GO:0046872">
    <property type="term" value="F:metal ion binding"/>
    <property type="evidence" value="ECO:0007669"/>
    <property type="project" value="UniProtKB-KW"/>
</dbReference>
<evidence type="ECO:0000256" key="15">
    <source>
        <dbReference type="ARBA" id="ARBA00032243"/>
    </source>
</evidence>
<dbReference type="InterPro" id="IPR027417">
    <property type="entry name" value="P-loop_NTPase"/>
</dbReference>
<dbReference type="AlphaFoldDB" id="A0A4Y2E789"/>
<comment type="similarity">
    <text evidence="2">Belongs to the nanoviruses/circoviruses replication-associated protein family.</text>
</comment>
<dbReference type="EMBL" id="BGPR01091854">
    <property type="protein sequence ID" value="GBM24990.1"/>
    <property type="molecule type" value="Genomic_DNA"/>
</dbReference>
<dbReference type="InterPro" id="IPR049912">
    <property type="entry name" value="CRESS_DNA_REP"/>
</dbReference>
<evidence type="ECO:0000313" key="19">
    <source>
        <dbReference type="Proteomes" id="UP000499080"/>
    </source>
</evidence>
<keyword evidence="10" id="KW-0378">Hydrolase</keyword>
<evidence type="ECO:0000313" key="18">
    <source>
        <dbReference type="EMBL" id="GBM24990.1"/>
    </source>
</evidence>
<dbReference type="Gene3D" id="3.40.1310.20">
    <property type="match status" value="1"/>
</dbReference>
<evidence type="ECO:0000256" key="8">
    <source>
        <dbReference type="ARBA" id="ARBA00022741"/>
    </source>
</evidence>
<evidence type="ECO:0000256" key="14">
    <source>
        <dbReference type="ARBA" id="ARBA00030754"/>
    </source>
</evidence>
<evidence type="ECO:0000256" key="2">
    <source>
        <dbReference type="ARBA" id="ARBA00008545"/>
    </source>
</evidence>
<evidence type="ECO:0000256" key="9">
    <source>
        <dbReference type="ARBA" id="ARBA00022759"/>
    </source>
</evidence>
<evidence type="ECO:0000256" key="5">
    <source>
        <dbReference type="ARBA" id="ARBA00022705"/>
    </source>
</evidence>
<dbReference type="Pfam" id="PF02407">
    <property type="entry name" value="Viral_Rep"/>
    <property type="match status" value="1"/>
</dbReference>
<proteinExistence type="inferred from homology"/>
<evidence type="ECO:0000256" key="3">
    <source>
        <dbReference type="ARBA" id="ARBA00022679"/>
    </source>
</evidence>
<evidence type="ECO:0000256" key="7">
    <source>
        <dbReference type="ARBA" id="ARBA00022723"/>
    </source>
</evidence>
<evidence type="ECO:0000256" key="4">
    <source>
        <dbReference type="ARBA" id="ARBA00022695"/>
    </source>
</evidence>
<keyword evidence="6" id="KW-0540">Nuclease</keyword>
<dbReference type="GO" id="GO:0016779">
    <property type="term" value="F:nucleotidyltransferase activity"/>
    <property type="evidence" value="ECO:0007669"/>
    <property type="project" value="UniProtKB-KW"/>
</dbReference>
<keyword evidence="3" id="KW-0808">Transferase</keyword>
<dbReference type="SUPFAM" id="SSF52540">
    <property type="entry name" value="P-loop containing nucleoside triphosphate hydrolases"/>
    <property type="match status" value="1"/>
</dbReference>
<dbReference type="Pfam" id="PF00910">
    <property type="entry name" value="RNA_helicase"/>
    <property type="match status" value="1"/>
</dbReference>
<gene>
    <name evidence="18" type="primary">Rep_4</name>
    <name evidence="18" type="ORF">AVEN_30688_1</name>
</gene>
<evidence type="ECO:0000256" key="1">
    <source>
        <dbReference type="ARBA" id="ARBA00001936"/>
    </source>
</evidence>
<dbReference type="GO" id="GO:0003723">
    <property type="term" value="F:RNA binding"/>
    <property type="evidence" value="ECO:0007669"/>
    <property type="project" value="InterPro"/>
</dbReference>
<keyword evidence="13" id="KW-0511">Multifunctional enzyme</keyword>
<evidence type="ECO:0000256" key="6">
    <source>
        <dbReference type="ARBA" id="ARBA00022722"/>
    </source>
</evidence>
<feature type="domain" description="CRESS-DNA virus Rep endonuclease" evidence="17">
    <location>
        <begin position="1"/>
        <end position="93"/>
    </location>
</feature>
<keyword evidence="12" id="KW-0238">DNA-binding</keyword>
<keyword evidence="8" id="KW-0547">Nucleotide-binding</keyword>
<dbReference type="GO" id="GO:0003677">
    <property type="term" value="F:DNA binding"/>
    <property type="evidence" value="ECO:0007669"/>
    <property type="project" value="UniProtKB-KW"/>
</dbReference>
<keyword evidence="11" id="KW-0190">Covalent protein-DNA linkage</keyword>
<dbReference type="PROSITE" id="PS52020">
    <property type="entry name" value="CRESS_DNA_REP"/>
    <property type="match status" value="1"/>
</dbReference>
<evidence type="ECO:0000259" key="17">
    <source>
        <dbReference type="PROSITE" id="PS52020"/>
    </source>
</evidence>